<dbReference type="PANTHER" id="PTHR43687">
    <property type="entry name" value="ADENYLYLSULFATE REDUCTASE, BETA SUBUNIT"/>
    <property type="match status" value="1"/>
</dbReference>
<evidence type="ECO:0000256" key="2">
    <source>
        <dbReference type="ARBA" id="ARBA00022723"/>
    </source>
</evidence>
<sequence length="665" mass="69289">MTTRLMLCDCAGTQRLDREAIARATGLECSAVQSELCGAQADRLAAALSDPEAEVIVACGQEAETFAALAEELGVGAPLAVDIRDRAGWSEAARGATPKIAALVAEAQRPRAPEKTVDVGSEGLCLILGAPGVALPAAEQLADVLSVTCLLTDTAEVIPAPVRRFDVAAGRLRKAQGAFGAFTVVVDAMRPALPSGRGALAFADPKDGGESGCDIILDLTGNPPLFPSHHKRDGYLRADPGDPLAVQRALFAAAQLVGTFEKTLHVDLQPSLCAHSRAGQIGCTRCLDACPTGAILPDGDSVAVDPAICAGCGACSSLCPSGAISYAAPPVGETFDRIQTLAAAYRTAGGASPRLLVHDDSHGREMIALAARFGRGLPSDAIPLGLPSLAAFGHAEMMAALATGFAGVDLLLSPGSDRDTLAAETALANALTEGLGAGAGRVALIDVADPDALSSALYDAQPAPLQPEPILPLGQRRDVTRLAARALAQGRDVPPVPLPQGAPYGTVVLDQDACTLCLSCAGLCPPGALGDNPDRPELRFREDACVQCGLCVTVCPEDAIRLEPRLDISDAALSHRVLKEEEPFHCIECGKPFGVKSTIERIAAKLEGKHAMFTNSDNARLIRMCDDCRVRAQYHGDAAPFSFGEKPRTRTTDDYLEERKTRNES</sequence>
<feature type="region of interest" description="Disordered" evidence="5">
    <location>
        <begin position="641"/>
        <end position="665"/>
    </location>
</feature>
<dbReference type="SUPFAM" id="SSF54862">
    <property type="entry name" value="4Fe-4S ferredoxins"/>
    <property type="match status" value="1"/>
</dbReference>
<dbReference type="PANTHER" id="PTHR43687:SF4">
    <property type="entry name" value="BLR5484 PROTEIN"/>
    <property type="match status" value="1"/>
</dbReference>
<evidence type="ECO:0000256" key="1">
    <source>
        <dbReference type="ARBA" id="ARBA00022485"/>
    </source>
</evidence>
<protein>
    <submittedName>
        <fullName evidence="7">Ferredoxin</fullName>
    </submittedName>
</protein>
<reference evidence="7 8" key="1">
    <citation type="submission" date="2024-06" db="EMBL/GenBank/DDBJ databases">
        <title>Genome of Rhodovulum iodosum, a marine photoferrotroph.</title>
        <authorList>
            <person name="Bianchini G."/>
            <person name="Nikeleit V."/>
            <person name="Kappler A."/>
            <person name="Bryce C."/>
            <person name="Sanchez-Baracaldo P."/>
        </authorList>
    </citation>
    <scope>NUCLEOTIDE SEQUENCE [LARGE SCALE GENOMIC DNA]</scope>
    <source>
        <strain evidence="7 8">UT/N1</strain>
    </source>
</reference>
<dbReference type="EMBL" id="JBEHHI010000001">
    <property type="protein sequence ID" value="MEX5727190.1"/>
    <property type="molecule type" value="Genomic_DNA"/>
</dbReference>
<organism evidence="7 8">
    <name type="scientific">Rhodovulum iodosum</name>
    <dbReference type="NCBI Taxonomy" id="68291"/>
    <lineage>
        <taxon>Bacteria</taxon>
        <taxon>Pseudomonadati</taxon>
        <taxon>Pseudomonadota</taxon>
        <taxon>Alphaproteobacteria</taxon>
        <taxon>Rhodobacterales</taxon>
        <taxon>Paracoccaceae</taxon>
        <taxon>Rhodovulum</taxon>
    </lineage>
</organism>
<evidence type="ECO:0000256" key="4">
    <source>
        <dbReference type="ARBA" id="ARBA00023014"/>
    </source>
</evidence>
<dbReference type="PROSITE" id="PS00198">
    <property type="entry name" value="4FE4S_FER_1"/>
    <property type="match status" value="2"/>
</dbReference>
<accession>A0ABV3XPE0</accession>
<dbReference type="InterPro" id="IPR050572">
    <property type="entry name" value="Fe-S_Ferredoxin"/>
</dbReference>
<feature type="domain" description="4Fe-4S ferredoxin-type" evidence="6">
    <location>
        <begin position="505"/>
        <end position="534"/>
    </location>
</feature>
<proteinExistence type="predicted"/>
<dbReference type="Pfam" id="PF12838">
    <property type="entry name" value="Fer4_7"/>
    <property type="match status" value="1"/>
</dbReference>
<feature type="domain" description="4Fe-4S ferredoxin-type" evidence="6">
    <location>
        <begin position="300"/>
        <end position="329"/>
    </location>
</feature>
<dbReference type="RefSeq" id="WP_125408020.1">
    <property type="nucleotide sequence ID" value="NZ_JBEHHI010000001.1"/>
</dbReference>
<dbReference type="Gene3D" id="3.30.70.20">
    <property type="match status" value="2"/>
</dbReference>
<dbReference type="InterPro" id="IPR017896">
    <property type="entry name" value="4Fe4S_Fe-S-bd"/>
</dbReference>
<evidence type="ECO:0000256" key="3">
    <source>
        <dbReference type="ARBA" id="ARBA00023004"/>
    </source>
</evidence>
<evidence type="ECO:0000313" key="7">
    <source>
        <dbReference type="EMBL" id="MEX5727190.1"/>
    </source>
</evidence>
<keyword evidence="1" id="KW-0004">4Fe-4S</keyword>
<keyword evidence="8" id="KW-1185">Reference proteome</keyword>
<evidence type="ECO:0000259" key="6">
    <source>
        <dbReference type="PROSITE" id="PS51379"/>
    </source>
</evidence>
<comment type="caution">
    <text evidence="7">The sequence shown here is derived from an EMBL/GenBank/DDBJ whole genome shotgun (WGS) entry which is preliminary data.</text>
</comment>
<dbReference type="PROSITE" id="PS51379">
    <property type="entry name" value="4FE4S_FER_2"/>
    <property type="match status" value="3"/>
</dbReference>
<keyword evidence="3" id="KW-0408">Iron</keyword>
<feature type="domain" description="4Fe-4S ferredoxin-type" evidence="6">
    <location>
        <begin position="536"/>
        <end position="565"/>
    </location>
</feature>
<dbReference type="Pfam" id="PF00037">
    <property type="entry name" value="Fer4"/>
    <property type="match status" value="1"/>
</dbReference>
<keyword evidence="4" id="KW-0411">Iron-sulfur</keyword>
<feature type="compositionally biased region" description="Basic and acidic residues" evidence="5">
    <location>
        <begin position="645"/>
        <end position="665"/>
    </location>
</feature>
<name>A0ABV3XPE0_9RHOB</name>
<evidence type="ECO:0000256" key="5">
    <source>
        <dbReference type="SAM" id="MobiDB-lite"/>
    </source>
</evidence>
<dbReference type="Proteomes" id="UP001560019">
    <property type="component" value="Unassembled WGS sequence"/>
</dbReference>
<gene>
    <name evidence="7" type="ORF">Ga0609869_000543</name>
</gene>
<evidence type="ECO:0000313" key="8">
    <source>
        <dbReference type="Proteomes" id="UP001560019"/>
    </source>
</evidence>
<dbReference type="InterPro" id="IPR017900">
    <property type="entry name" value="4Fe4S_Fe_S_CS"/>
</dbReference>
<keyword evidence="2" id="KW-0479">Metal-binding</keyword>